<dbReference type="PROSITE" id="PS50240">
    <property type="entry name" value="TRYPSIN_DOM"/>
    <property type="match status" value="1"/>
</dbReference>
<dbReference type="PRINTS" id="PR00722">
    <property type="entry name" value="CHYMOTRYPSIN"/>
</dbReference>
<evidence type="ECO:0000313" key="7">
    <source>
        <dbReference type="Proteomes" id="UP000695007"/>
    </source>
</evidence>
<dbReference type="PANTHER" id="PTHR24276">
    <property type="entry name" value="POLYSERASE-RELATED"/>
    <property type="match status" value="1"/>
</dbReference>
<evidence type="ECO:0000256" key="4">
    <source>
        <dbReference type="ARBA" id="ARBA00022825"/>
    </source>
</evidence>
<comment type="similarity">
    <text evidence="1">Belongs to the peptidase S1 family.</text>
</comment>
<keyword evidence="3" id="KW-0378">Hydrolase</keyword>
<keyword evidence="2" id="KW-0645">Protease</keyword>
<name>A0AAJ6YB05_9HYME</name>
<dbReference type="GO" id="GO:0006508">
    <property type="term" value="P:proteolysis"/>
    <property type="evidence" value="ECO:0007669"/>
    <property type="project" value="UniProtKB-KW"/>
</dbReference>
<dbReference type="Pfam" id="PF00089">
    <property type="entry name" value="Trypsin"/>
    <property type="match status" value="1"/>
</dbReference>
<dbReference type="InterPro" id="IPR001314">
    <property type="entry name" value="Peptidase_S1A"/>
</dbReference>
<dbReference type="InterPro" id="IPR001254">
    <property type="entry name" value="Trypsin_dom"/>
</dbReference>
<feature type="domain" description="Peptidase S1" evidence="6">
    <location>
        <begin position="22"/>
        <end position="271"/>
    </location>
</feature>
<gene>
    <name evidence="8" type="primary">LOC105359054</name>
</gene>
<reference evidence="8" key="1">
    <citation type="submission" date="2025-08" db="UniProtKB">
        <authorList>
            <consortium name="RefSeq"/>
        </authorList>
    </citation>
    <scope>IDENTIFICATION</scope>
</reference>
<proteinExistence type="inferred from homology"/>
<sequence>MQKKFLIFLLQYGLLCNQYNSIIGKSLMGVNVRQTVAREDYFHVAILQRGSEIPRNIICTGALISFYHILTAEHCFDEIANVGFKVLVGSHNLYNSITYYPFWYITYDQWFNILSRPAPLRENDVALVKLMYNAPVQVTPSRLSSIYSDNYLYGLSTQLAGWGETNNGRPSNLLLKGNVTVLSHEQCTHYISSMCGYYSSLPIVYLCTKSEPSVIVGRGDSGGPLLYQEQIIGITKGKAPSSYEAILPEFEKINVHISINFYRSFINEILNM</sequence>
<evidence type="ECO:0000256" key="3">
    <source>
        <dbReference type="ARBA" id="ARBA00022801"/>
    </source>
</evidence>
<evidence type="ECO:0000259" key="6">
    <source>
        <dbReference type="PROSITE" id="PS50240"/>
    </source>
</evidence>
<dbReference type="RefSeq" id="XP_011493831.1">
    <property type="nucleotide sequence ID" value="XM_011495529.1"/>
</dbReference>
<keyword evidence="5" id="KW-1015">Disulfide bond</keyword>
<evidence type="ECO:0000256" key="5">
    <source>
        <dbReference type="ARBA" id="ARBA00023157"/>
    </source>
</evidence>
<dbReference type="Proteomes" id="UP000695007">
    <property type="component" value="Unplaced"/>
</dbReference>
<dbReference type="InterPro" id="IPR043504">
    <property type="entry name" value="Peptidase_S1_PA_chymotrypsin"/>
</dbReference>
<protein>
    <submittedName>
        <fullName evidence="8">Chymotrypsin-1-like</fullName>
    </submittedName>
</protein>
<dbReference type="GeneID" id="105359054"/>
<evidence type="ECO:0000313" key="8">
    <source>
        <dbReference type="RefSeq" id="XP_011493831.1"/>
    </source>
</evidence>
<dbReference type="PANTHER" id="PTHR24276:SF98">
    <property type="entry name" value="FI18310P1-RELATED"/>
    <property type="match status" value="1"/>
</dbReference>
<dbReference type="KEGG" id="csol:105359054"/>
<dbReference type="InterPro" id="IPR009003">
    <property type="entry name" value="Peptidase_S1_PA"/>
</dbReference>
<organism evidence="7 8">
    <name type="scientific">Ceratosolen solmsi marchali</name>
    <dbReference type="NCBI Taxonomy" id="326594"/>
    <lineage>
        <taxon>Eukaryota</taxon>
        <taxon>Metazoa</taxon>
        <taxon>Ecdysozoa</taxon>
        <taxon>Arthropoda</taxon>
        <taxon>Hexapoda</taxon>
        <taxon>Insecta</taxon>
        <taxon>Pterygota</taxon>
        <taxon>Neoptera</taxon>
        <taxon>Endopterygota</taxon>
        <taxon>Hymenoptera</taxon>
        <taxon>Apocrita</taxon>
        <taxon>Proctotrupomorpha</taxon>
        <taxon>Chalcidoidea</taxon>
        <taxon>Agaonidae</taxon>
        <taxon>Agaoninae</taxon>
        <taxon>Ceratosolen</taxon>
    </lineage>
</organism>
<dbReference type="Gene3D" id="2.40.10.10">
    <property type="entry name" value="Trypsin-like serine proteases"/>
    <property type="match status" value="1"/>
</dbReference>
<evidence type="ECO:0000256" key="2">
    <source>
        <dbReference type="ARBA" id="ARBA00022670"/>
    </source>
</evidence>
<keyword evidence="7" id="KW-1185">Reference proteome</keyword>
<accession>A0AAJ6YB05</accession>
<dbReference type="SMART" id="SM00020">
    <property type="entry name" value="Tryp_SPc"/>
    <property type="match status" value="1"/>
</dbReference>
<dbReference type="SUPFAM" id="SSF50494">
    <property type="entry name" value="Trypsin-like serine proteases"/>
    <property type="match status" value="1"/>
</dbReference>
<evidence type="ECO:0000256" key="1">
    <source>
        <dbReference type="ARBA" id="ARBA00007664"/>
    </source>
</evidence>
<dbReference type="GO" id="GO:0004252">
    <property type="term" value="F:serine-type endopeptidase activity"/>
    <property type="evidence" value="ECO:0007669"/>
    <property type="project" value="InterPro"/>
</dbReference>
<keyword evidence="4" id="KW-0720">Serine protease</keyword>
<dbReference type="InterPro" id="IPR050430">
    <property type="entry name" value="Peptidase_S1"/>
</dbReference>
<dbReference type="AlphaFoldDB" id="A0AAJ6YB05"/>